<keyword evidence="6" id="KW-0326">Glycosidase</keyword>
<feature type="domain" description="Fibronectin type III-like" evidence="8">
    <location>
        <begin position="675"/>
        <end position="745"/>
    </location>
</feature>
<dbReference type="GO" id="GO:0005576">
    <property type="term" value="C:extracellular region"/>
    <property type="evidence" value="ECO:0007669"/>
    <property type="project" value="UniProtKB-SubCell"/>
</dbReference>
<keyword evidence="2" id="KW-0964">Secreted</keyword>
<keyword evidence="5" id="KW-0325">Glycoprotein</keyword>
<dbReference type="AlphaFoldDB" id="A0AAV6HJG2"/>
<keyword evidence="10" id="KW-1185">Reference proteome</keyword>
<dbReference type="FunFam" id="3.20.20.300:FF:000004">
    <property type="entry name" value="probable beta-D-xylosidase 7"/>
    <property type="match status" value="1"/>
</dbReference>
<evidence type="ECO:0000256" key="2">
    <source>
        <dbReference type="ARBA" id="ARBA00022525"/>
    </source>
</evidence>
<accession>A0AAV6HJG2</accession>
<dbReference type="InterPro" id="IPR001764">
    <property type="entry name" value="Glyco_hydro_3_N"/>
</dbReference>
<dbReference type="Gene3D" id="2.60.40.10">
    <property type="entry name" value="Immunoglobulins"/>
    <property type="match status" value="1"/>
</dbReference>
<dbReference type="GO" id="GO:0009044">
    <property type="term" value="F:xylan 1,4-beta-xylosidase activity"/>
    <property type="evidence" value="ECO:0007669"/>
    <property type="project" value="InterPro"/>
</dbReference>
<dbReference type="Pfam" id="PF14310">
    <property type="entry name" value="Fn3-like"/>
    <property type="match status" value="1"/>
</dbReference>
<keyword evidence="3 7" id="KW-0732">Signal</keyword>
<dbReference type="GO" id="GO:0045493">
    <property type="term" value="P:xylan catabolic process"/>
    <property type="evidence" value="ECO:0007669"/>
    <property type="project" value="InterPro"/>
</dbReference>
<dbReference type="Pfam" id="PF01915">
    <property type="entry name" value="Glyco_hydro_3_C"/>
    <property type="match status" value="1"/>
</dbReference>
<dbReference type="InterPro" id="IPR016024">
    <property type="entry name" value="ARM-type_fold"/>
</dbReference>
<dbReference type="InterPro" id="IPR017853">
    <property type="entry name" value="GH"/>
</dbReference>
<feature type="signal peptide" evidence="7">
    <location>
        <begin position="1"/>
        <end position="25"/>
    </location>
</feature>
<dbReference type="Proteomes" id="UP000823749">
    <property type="component" value="Chromosome 13"/>
</dbReference>
<sequence>MTRSISLPFPPSLLLLLLVLGLSAATRPPFACDPGEKTMKDFPFCRESLPVAERVRDFIGRLTLQEKLKLLGSTAAGVPRLGIKGYEWWSEALHGVSNVGPGTKFGGEFPGATSFPQVVSDEARAMYNGGMAGLTYWSPNVNIFRDPRWGRGQETPGEDPVLAGEYAARYVRGLQGNDDEGERLKVAACCKHYTAYDLDNWSGVDRFHFNAQVSKQDMEDTFNVPFRECVLQGKVASVMCSFNQVNGIPTCADPKLLRHTIRGNWRLNGYIVSDCDSVGVFYDNQHYTSTPEEAAASAIKAGLDLDCGPFLGVHTGEAIKRGILREADVDGALVNTVTIQMRLGMFDGEPSAQRFGNLGPRDVCTPAHKELALEAARQGIVLLKNHKASLPLSPHRHQTVAVIGPNSDVTVTMIGNYAGVACDYTSPVQGIGRYVKTIHQQGCIDVACTSDQLFGAAIEASRQADATVLIMGLDHSIEAESKDRAGLLLPGRQQELVSKVAMASKGPTVLVLMSGGPIDMSFAKNDRHVAGIIWAGYPGQAGGTAIADVLFGTHNPGGKLPMTWYPQDYLSKLPMTKMDMRSNPSKSYPGRTYRFYKGPVVYPFGHGMSYSKFVHTIAAAPTIIAIPLAGRHRGFHNTTTISAGRAIRVTHTKCNRLSIGLHVDVRNTGSRDGSHTLLVFSTPPGAGHWAPHKQLVAFKKVHVRAGSQERVDVNIHVCKYLSVVDRSGIRRITMGEHSLHIGDIRHSISLQAANLGDKKLSEDSIHDIAHDQLCDFGLARKLKDITKTPFCRKDGGIHSYASDFGTFGCVLYECYAGNPPFLGKGSTFPSLPDDTRARDLELSSDHDKMGATPCNVSPQLKVRRAKEVQGVPLTLIIRDHPMTSPNSQVLWHPSDLSVKPVEPSRKADKASIPCLLFDTLPVSDFVKMPLDQLEAVSNRIVAFLDGKTTNGEKQNGQTRKLRKFSMAALGQLLFIHPLAMSTTRTAILLNVRQRTSSFRQAGKSADFIGVGTFTEVEDDVTQLYALRTIENICSQGATWASHLASQDVIGNLCYIFLDGKQENMKLTAGSCLAYLVCFNPPSIQHVVERLPLRDTPAALVA</sequence>
<organism evidence="9 10">
    <name type="scientific">Rhododendron griersonianum</name>
    <dbReference type="NCBI Taxonomy" id="479676"/>
    <lineage>
        <taxon>Eukaryota</taxon>
        <taxon>Viridiplantae</taxon>
        <taxon>Streptophyta</taxon>
        <taxon>Embryophyta</taxon>
        <taxon>Tracheophyta</taxon>
        <taxon>Spermatophyta</taxon>
        <taxon>Magnoliopsida</taxon>
        <taxon>eudicotyledons</taxon>
        <taxon>Gunneridae</taxon>
        <taxon>Pentapetalae</taxon>
        <taxon>asterids</taxon>
        <taxon>Ericales</taxon>
        <taxon>Ericaceae</taxon>
        <taxon>Ericoideae</taxon>
        <taxon>Rhodoreae</taxon>
        <taxon>Rhododendron</taxon>
    </lineage>
</organism>
<reference evidence="9 10" key="1">
    <citation type="submission" date="2020-08" db="EMBL/GenBank/DDBJ databases">
        <title>Plant Genome Project.</title>
        <authorList>
            <person name="Zhang R.-G."/>
        </authorList>
    </citation>
    <scope>NUCLEOTIDE SEQUENCE [LARGE SCALE GENOMIC DNA]</scope>
    <source>
        <strain evidence="9">WSP0</strain>
        <tissue evidence="9">Leaf</tissue>
    </source>
</reference>
<evidence type="ECO:0000256" key="3">
    <source>
        <dbReference type="ARBA" id="ARBA00022729"/>
    </source>
</evidence>
<dbReference type="InterPro" id="IPR044993">
    <property type="entry name" value="BXL"/>
</dbReference>
<dbReference type="SUPFAM" id="SSF51445">
    <property type="entry name" value="(Trans)glycosidases"/>
    <property type="match status" value="1"/>
</dbReference>
<dbReference type="PRINTS" id="PR00133">
    <property type="entry name" value="GLHYDRLASE3"/>
</dbReference>
<dbReference type="InterPro" id="IPR036962">
    <property type="entry name" value="Glyco_hydro_3_N_sf"/>
</dbReference>
<dbReference type="SUPFAM" id="SSF52279">
    <property type="entry name" value="Beta-D-glucan exohydrolase, C-terminal domain"/>
    <property type="match status" value="1"/>
</dbReference>
<dbReference type="InterPro" id="IPR011009">
    <property type="entry name" value="Kinase-like_dom_sf"/>
</dbReference>
<dbReference type="Gene3D" id="3.40.50.1700">
    <property type="entry name" value="Glycoside hydrolase family 3 C-terminal domain"/>
    <property type="match status" value="1"/>
</dbReference>
<dbReference type="InterPro" id="IPR013783">
    <property type="entry name" value="Ig-like_fold"/>
</dbReference>
<dbReference type="EMBL" id="JACTNZ010000013">
    <property type="protein sequence ID" value="KAG5514163.1"/>
    <property type="molecule type" value="Genomic_DNA"/>
</dbReference>
<evidence type="ECO:0000256" key="6">
    <source>
        <dbReference type="ARBA" id="ARBA00023295"/>
    </source>
</evidence>
<name>A0AAV6HJG2_9ERIC</name>
<evidence type="ECO:0000259" key="8">
    <source>
        <dbReference type="SMART" id="SM01217"/>
    </source>
</evidence>
<comment type="caution">
    <text evidence="9">The sequence shown here is derived from an EMBL/GenBank/DDBJ whole genome shotgun (WGS) entry which is preliminary data.</text>
</comment>
<keyword evidence="4" id="KW-0378">Hydrolase</keyword>
<dbReference type="GO" id="GO:0046556">
    <property type="term" value="F:alpha-L-arabinofuranosidase activity"/>
    <property type="evidence" value="ECO:0007669"/>
    <property type="project" value="TreeGrafter"/>
</dbReference>
<proteinExistence type="predicted"/>
<dbReference type="PANTHER" id="PTHR42721">
    <property type="entry name" value="SUGAR HYDROLASE-RELATED"/>
    <property type="match status" value="1"/>
</dbReference>
<evidence type="ECO:0000256" key="5">
    <source>
        <dbReference type="ARBA" id="ARBA00023180"/>
    </source>
</evidence>
<dbReference type="SUPFAM" id="SSF56112">
    <property type="entry name" value="Protein kinase-like (PK-like)"/>
    <property type="match status" value="1"/>
</dbReference>
<gene>
    <name evidence="9" type="ORF">RHGRI_035533</name>
</gene>
<dbReference type="InterPro" id="IPR036881">
    <property type="entry name" value="Glyco_hydro_3_C_sf"/>
</dbReference>
<evidence type="ECO:0000256" key="1">
    <source>
        <dbReference type="ARBA" id="ARBA00004613"/>
    </source>
</evidence>
<feature type="chain" id="PRO_5043708795" description="Fibronectin type III-like domain-containing protein" evidence="7">
    <location>
        <begin position="26"/>
        <end position="1101"/>
    </location>
</feature>
<protein>
    <recommendedName>
        <fullName evidence="8">Fibronectin type III-like domain-containing protein</fullName>
    </recommendedName>
</protein>
<dbReference type="SUPFAM" id="SSF48371">
    <property type="entry name" value="ARM repeat"/>
    <property type="match status" value="1"/>
</dbReference>
<dbReference type="SMART" id="SM01217">
    <property type="entry name" value="Fn3_like"/>
    <property type="match status" value="1"/>
</dbReference>
<dbReference type="Gene3D" id="1.10.510.10">
    <property type="entry name" value="Transferase(Phosphotransferase) domain 1"/>
    <property type="match status" value="1"/>
</dbReference>
<dbReference type="InterPro" id="IPR026891">
    <property type="entry name" value="Fn3-like"/>
</dbReference>
<dbReference type="GO" id="GO:0031222">
    <property type="term" value="P:arabinan catabolic process"/>
    <property type="evidence" value="ECO:0007669"/>
    <property type="project" value="TreeGrafter"/>
</dbReference>
<dbReference type="FunFam" id="3.40.50.1700:FF:000001">
    <property type="entry name" value="probable beta-D-xylosidase 2"/>
    <property type="match status" value="1"/>
</dbReference>
<dbReference type="PANTHER" id="PTHR42721:SF45">
    <property type="entry name" value="BETA-D-XYLOSIDASE 2-RELATED"/>
    <property type="match status" value="1"/>
</dbReference>
<dbReference type="Gene3D" id="3.20.20.300">
    <property type="entry name" value="Glycoside hydrolase, family 3, N-terminal domain"/>
    <property type="match status" value="1"/>
</dbReference>
<evidence type="ECO:0000256" key="4">
    <source>
        <dbReference type="ARBA" id="ARBA00022801"/>
    </source>
</evidence>
<dbReference type="InterPro" id="IPR002772">
    <property type="entry name" value="Glyco_hydro_3_C"/>
</dbReference>
<evidence type="ECO:0000313" key="9">
    <source>
        <dbReference type="EMBL" id="KAG5514163.1"/>
    </source>
</evidence>
<evidence type="ECO:0000256" key="7">
    <source>
        <dbReference type="SAM" id="SignalP"/>
    </source>
</evidence>
<comment type="subcellular location">
    <subcellularLocation>
        <location evidence="1">Secreted</location>
    </subcellularLocation>
</comment>
<evidence type="ECO:0000313" key="10">
    <source>
        <dbReference type="Proteomes" id="UP000823749"/>
    </source>
</evidence>
<dbReference type="Pfam" id="PF00933">
    <property type="entry name" value="Glyco_hydro_3"/>
    <property type="match status" value="1"/>
</dbReference>